<dbReference type="InterPro" id="IPR029058">
    <property type="entry name" value="AB_hydrolase_fold"/>
</dbReference>
<gene>
    <name evidence="2" type="primary">clcD_1</name>
    <name evidence="2" type="ORF">B7C42_05373</name>
</gene>
<dbReference type="InterPro" id="IPR002925">
    <property type="entry name" value="Dienelactn_hydro"/>
</dbReference>
<keyword evidence="3" id="KW-1185">Reference proteome</keyword>
<proteinExistence type="predicted"/>
<dbReference type="PANTHER" id="PTHR46623">
    <property type="entry name" value="CARBOXYMETHYLENEBUTENOLIDASE-RELATED"/>
    <property type="match status" value="1"/>
</dbReference>
<organism evidence="2 3">
    <name type="scientific">Nocardia cerradoensis</name>
    <dbReference type="NCBI Taxonomy" id="85688"/>
    <lineage>
        <taxon>Bacteria</taxon>
        <taxon>Bacillati</taxon>
        <taxon>Actinomycetota</taxon>
        <taxon>Actinomycetes</taxon>
        <taxon>Mycobacteriales</taxon>
        <taxon>Nocardiaceae</taxon>
        <taxon>Nocardia</taxon>
    </lineage>
</organism>
<dbReference type="EMBL" id="NGAF01000013">
    <property type="protein sequence ID" value="OXR42596.1"/>
    <property type="molecule type" value="Genomic_DNA"/>
</dbReference>
<dbReference type="InterPro" id="IPR051049">
    <property type="entry name" value="Dienelactone_hydrolase-like"/>
</dbReference>
<protein>
    <submittedName>
        <fullName evidence="2">Carboxymethylenebutenolidase</fullName>
        <ecNumber evidence="2">3.1.1.45</ecNumber>
    </submittedName>
</protein>
<dbReference type="EC" id="3.1.1.45" evidence="2"/>
<dbReference type="Pfam" id="PF01738">
    <property type="entry name" value="DLH"/>
    <property type="match status" value="1"/>
</dbReference>
<evidence type="ECO:0000259" key="1">
    <source>
        <dbReference type="Pfam" id="PF01738"/>
    </source>
</evidence>
<name>A0A231H167_9NOCA</name>
<dbReference type="AlphaFoldDB" id="A0A231H167"/>
<dbReference type="Proteomes" id="UP000215506">
    <property type="component" value="Unassembled WGS sequence"/>
</dbReference>
<reference evidence="2 3" key="1">
    <citation type="submission" date="2017-07" db="EMBL/GenBank/DDBJ databases">
        <title>First draft Genome Sequence of Nocardia cerradoensis isolated from human infection.</title>
        <authorList>
            <person name="Carrasco G."/>
        </authorList>
    </citation>
    <scope>NUCLEOTIDE SEQUENCE [LARGE SCALE GENOMIC DNA]</scope>
    <source>
        <strain evidence="2 3">CNM20130759</strain>
    </source>
</reference>
<evidence type="ECO:0000313" key="2">
    <source>
        <dbReference type="EMBL" id="OXR42596.1"/>
    </source>
</evidence>
<dbReference type="SUPFAM" id="SSF53474">
    <property type="entry name" value="alpha/beta-Hydrolases"/>
    <property type="match status" value="1"/>
</dbReference>
<dbReference type="RefSeq" id="WP_094026927.1">
    <property type="nucleotide sequence ID" value="NZ_NGAF01000013.1"/>
</dbReference>
<dbReference type="GO" id="GO:0008806">
    <property type="term" value="F:carboxymethylenebutenolidase activity"/>
    <property type="evidence" value="ECO:0007669"/>
    <property type="project" value="UniProtKB-EC"/>
</dbReference>
<sequence length="253" mass="27302">MTATHGMSVDVRTPDGVADAYLTSPADGAAHPGVLVIQDGFGLRPSLRALADRIAAHGYTVLLPNAYYRHGRAPVIELPDFIDPARRPEIFQQVFPMIRDLTPERWRSDAGAYLDRLATSPKVTAGKAGVTGYCMGARLAVLTVAMFPDRVAAAAGFHGGPLVTDTADSPHRSVGNITGELYFAHAGEDDHMTAEHIGAFDKALADAGVRHRTEVYAGAHHGFTQADTSAYDPEAAERHYDELLALFDRNLRR</sequence>
<dbReference type="PANTHER" id="PTHR46623:SF10">
    <property type="entry name" value="CARBOXYMETHYLENEBUTENOLIDASE HOMOLOG"/>
    <property type="match status" value="1"/>
</dbReference>
<accession>A0A231H167</accession>
<evidence type="ECO:0000313" key="3">
    <source>
        <dbReference type="Proteomes" id="UP000215506"/>
    </source>
</evidence>
<comment type="caution">
    <text evidence="2">The sequence shown here is derived from an EMBL/GenBank/DDBJ whole genome shotgun (WGS) entry which is preliminary data.</text>
</comment>
<dbReference type="Gene3D" id="3.40.50.1820">
    <property type="entry name" value="alpha/beta hydrolase"/>
    <property type="match status" value="1"/>
</dbReference>
<keyword evidence="2" id="KW-0378">Hydrolase</keyword>
<feature type="domain" description="Dienelactone hydrolase" evidence="1">
    <location>
        <begin position="19"/>
        <end position="249"/>
    </location>
</feature>